<keyword evidence="12" id="KW-1185">Reference proteome</keyword>
<evidence type="ECO:0000259" key="9">
    <source>
        <dbReference type="Pfam" id="PF01618"/>
    </source>
</evidence>
<dbReference type="GO" id="GO:0015031">
    <property type="term" value="P:protein transport"/>
    <property type="evidence" value="ECO:0007669"/>
    <property type="project" value="UniProtKB-KW"/>
</dbReference>
<feature type="transmembrane region" description="Helical" evidence="8">
    <location>
        <begin position="28"/>
        <end position="49"/>
    </location>
</feature>
<reference evidence="12" key="1">
    <citation type="submission" date="2016-10" db="EMBL/GenBank/DDBJ databases">
        <authorList>
            <person name="Varghese N."/>
            <person name="Submissions S."/>
        </authorList>
    </citation>
    <scope>NUCLEOTIDE SEQUENCE [LARGE SCALE GENOMIC DNA]</scope>
    <source>
        <strain evidence="12">DSM 241</strain>
    </source>
</reference>
<evidence type="ECO:0000256" key="6">
    <source>
        <dbReference type="ARBA" id="ARBA00023136"/>
    </source>
</evidence>
<dbReference type="OrthoDB" id="9806929at2"/>
<evidence type="ECO:0000313" key="11">
    <source>
        <dbReference type="EMBL" id="SEL14286.1"/>
    </source>
</evidence>
<dbReference type="Pfam" id="PF01618">
    <property type="entry name" value="MotA_ExbB"/>
    <property type="match status" value="1"/>
</dbReference>
<evidence type="ECO:0000313" key="12">
    <source>
        <dbReference type="Proteomes" id="UP000199256"/>
    </source>
</evidence>
<feature type="domain" description="MotA/TolQ/ExbB proton channel" evidence="9">
    <location>
        <begin position="101"/>
        <end position="220"/>
    </location>
</feature>
<evidence type="ECO:0000256" key="5">
    <source>
        <dbReference type="ARBA" id="ARBA00022989"/>
    </source>
</evidence>
<evidence type="ECO:0000256" key="3">
    <source>
        <dbReference type="ARBA" id="ARBA00022692"/>
    </source>
</evidence>
<dbReference type="GO" id="GO:0071978">
    <property type="term" value="P:bacterial-type flagellum-dependent swarming motility"/>
    <property type="evidence" value="ECO:0007669"/>
    <property type="project" value="InterPro"/>
</dbReference>
<evidence type="ECO:0000256" key="4">
    <source>
        <dbReference type="ARBA" id="ARBA00022779"/>
    </source>
</evidence>
<dbReference type="GO" id="GO:0005886">
    <property type="term" value="C:plasma membrane"/>
    <property type="evidence" value="ECO:0007669"/>
    <property type="project" value="UniProtKB-SubCell"/>
</dbReference>
<dbReference type="PANTHER" id="PTHR30433:SF3">
    <property type="entry name" value="MOTILITY PROTEIN A"/>
    <property type="match status" value="1"/>
</dbReference>
<keyword evidence="6 8" id="KW-0472">Membrane</keyword>
<protein>
    <submittedName>
        <fullName evidence="11">Chemotaxis protein MotA</fullName>
    </submittedName>
</protein>
<dbReference type="Proteomes" id="UP000199256">
    <property type="component" value="Unassembled WGS sequence"/>
</dbReference>
<sequence>MDILTLIGVMLALVALLGGTIAKGSGLAALWNAAAFIIVILGTIAAALVQTRPAVFMRAFRILPWVFVQPRLEPEATIEKIVNWSQVARKEGLLGLESLAEEETDVFARKGLQLLVDGTEPDNIRTILEVEMGTKEDFDTQAAKVFESMGIYAPTMGIIGAVMGLMAVMQNLSDPSRLGSGIAAAFVATIYGIASANLFFLPMSNKLKTTVQNQTAHREMIVEGIISIAEGENPRNIETKLQGYLQR</sequence>
<evidence type="ECO:0000256" key="8">
    <source>
        <dbReference type="SAM" id="Phobius"/>
    </source>
</evidence>
<keyword evidence="5 8" id="KW-1133">Transmembrane helix</keyword>
<keyword evidence="4" id="KW-0283">Flagellar rotation</keyword>
<keyword evidence="3 8" id="KW-0812">Transmembrane</keyword>
<name>A0A1H7MSF4_9GAMM</name>
<dbReference type="InterPro" id="IPR046786">
    <property type="entry name" value="MotA_N"/>
</dbReference>
<feature type="transmembrane region" description="Helical" evidence="8">
    <location>
        <begin position="151"/>
        <end position="169"/>
    </location>
</feature>
<organism evidence="11 12">
    <name type="scientific">Ectothiorhodospira marina</name>
    <dbReference type="NCBI Taxonomy" id="1396821"/>
    <lineage>
        <taxon>Bacteria</taxon>
        <taxon>Pseudomonadati</taxon>
        <taxon>Pseudomonadota</taxon>
        <taxon>Gammaproteobacteria</taxon>
        <taxon>Chromatiales</taxon>
        <taxon>Ectothiorhodospiraceae</taxon>
        <taxon>Ectothiorhodospira</taxon>
    </lineage>
</organism>
<dbReference type="InterPro" id="IPR002898">
    <property type="entry name" value="MotA_ExbB_proton_chnl"/>
</dbReference>
<dbReference type="STRING" id="1396821.SAMN05444515_11040"/>
<dbReference type="AlphaFoldDB" id="A0A1H7MSF4"/>
<evidence type="ECO:0000259" key="10">
    <source>
        <dbReference type="Pfam" id="PF20560"/>
    </source>
</evidence>
<dbReference type="PANTHER" id="PTHR30433">
    <property type="entry name" value="CHEMOTAXIS PROTEIN MOTA"/>
    <property type="match status" value="1"/>
</dbReference>
<proteinExistence type="inferred from homology"/>
<keyword evidence="2" id="KW-1003">Cell membrane</keyword>
<keyword evidence="7" id="KW-0813">Transport</keyword>
<dbReference type="EMBL" id="FOAA01000010">
    <property type="protein sequence ID" value="SEL14286.1"/>
    <property type="molecule type" value="Genomic_DNA"/>
</dbReference>
<keyword evidence="7" id="KW-0653">Protein transport</keyword>
<dbReference type="NCBIfam" id="NF006583">
    <property type="entry name" value="PRK09109.1"/>
    <property type="match status" value="1"/>
</dbReference>
<comment type="similarity">
    <text evidence="7">Belongs to the exbB/tolQ family.</text>
</comment>
<feature type="transmembrane region" description="Helical" evidence="8">
    <location>
        <begin position="181"/>
        <end position="201"/>
    </location>
</feature>
<accession>A0A1H7MSF4</accession>
<evidence type="ECO:0000256" key="1">
    <source>
        <dbReference type="ARBA" id="ARBA00004651"/>
    </source>
</evidence>
<gene>
    <name evidence="11" type="ORF">SAMN05444515_11040</name>
</gene>
<dbReference type="GO" id="GO:0006935">
    <property type="term" value="P:chemotaxis"/>
    <property type="evidence" value="ECO:0007669"/>
    <property type="project" value="InterPro"/>
</dbReference>
<evidence type="ECO:0000256" key="7">
    <source>
        <dbReference type="RuleBase" id="RU004057"/>
    </source>
</evidence>
<dbReference type="Pfam" id="PF20560">
    <property type="entry name" value="MotA_N"/>
    <property type="match status" value="1"/>
</dbReference>
<dbReference type="RefSeq" id="WP_090253824.1">
    <property type="nucleotide sequence ID" value="NZ_FOAA01000010.1"/>
</dbReference>
<dbReference type="InterPro" id="IPR047055">
    <property type="entry name" value="MotA-like"/>
</dbReference>
<evidence type="ECO:0000256" key="2">
    <source>
        <dbReference type="ARBA" id="ARBA00022475"/>
    </source>
</evidence>
<comment type="subcellular location">
    <subcellularLocation>
        <location evidence="1">Cell membrane</location>
        <topology evidence="1">Multi-pass membrane protein</topology>
    </subcellularLocation>
    <subcellularLocation>
        <location evidence="7">Membrane</location>
        <topology evidence="7">Multi-pass membrane protein</topology>
    </subcellularLocation>
</comment>
<feature type="domain" description="Motility protein A N-terminal" evidence="10">
    <location>
        <begin position="6"/>
        <end position="88"/>
    </location>
</feature>